<dbReference type="RefSeq" id="WP_257714148.1">
    <property type="nucleotide sequence ID" value="NZ_JANJOU010000001.1"/>
</dbReference>
<dbReference type="Proteomes" id="UP001524642">
    <property type="component" value="Unassembled WGS sequence"/>
</dbReference>
<accession>A0ABT1WXA1</accession>
<gene>
    <name evidence="3" type="ORF">NRP21_00165</name>
</gene>
<protein>
    <submittedName>
        <fullName evidence="3">Uncharacterized protein</fullName>
    </submittedName>
</protein>
<evidence type="ECO:0000313" key="3">
    <source>
        <dbReference type="EMBL" id="MCR0980460.1"/>
    </source>
</evidence>
<proteinExistence type="predicted"/>
<name>A0ABT1WXA1_9PROT</name>
<evidence type="ECO:0000256" key="2">
    <source>
        <dbReference type="SAM" id="SignalP"/>
    </source>
</evidence>
<keyword evidence="4" id="KW-1185">Reference proteome</keyword>
<feature type="signal peptide" evidence="2">
    <location>
        <begin position="1"/>
        <end position="31"/>
    </location>
</feature>
<evidence type="ECO:0000256" key="1">
    <source>
        <dbReference type="SAM" id="MobiDB-lite"/>
    </source>
</evidence>
<organism evidence="3 4">
    <name type="scientific">Roseomonas populi</name>
    <dbReference type="NCBI Taxonomy" id="3121582"/>
    <lineage>
        <taxon>Bacteria</taxon>
        <taxon>Pseudomonadati</taxon>
        <taxon>Pseudomonadota</taxon>
        <taxon>Alphaproteobacteria</taxon>
        <taxon>Acetobacterales</taxon>
        <taxon>Roseomonadaceae</taxon>
        <taxon>Roseomonas</taxon>
    </lineage>
</organism>
<feature type="region of interest" description="Disordered" evidence="1">
    <location>
        <begin position="26"/>
        <end position="65"/>
    </location>
</feature>
<sequence>MAQRGSSRTIGTVAGAMMGVAAMLAAGGAGAQSPARPAPEGPAKGPATPSPSRPGQAAAPAPAPAYALNAADAARTPPLQPDRPVQVNLRRGQQAFFRVAPEAGQAWAVTTRRLARSTDTVLAALNEGGEVVAEDDDGGQESLASRLEIQPGDGARLIRAGVLDDSGGRFEVVLTREAVLPPPDFATTREDAANRPPLAAGQAVRVRLRRNQQAFFRLPDDRTDLIAVTRDLSQNTDTALALLDSTGRVLAENDDSERGLASVLTVSRAAEGPLLLRASLVNEGTGSFEVMLEREAPLPPPDYPATLEAARARGPLSPGQAVRIELAREGQAIFALPEGQSLTLLTRDLSENADTVLALLDAAGEQVAEDDDGGGGVASRIATSAASRPAAFVRATLLNGARGRFELVAQGAAEATPGGASTSLADAARRPTLVLGEAVRVRLEAGGEAFIALPHDGRPAQALTFDLEAEVDTELALVDENGAVLAENDDADGLASRVDVPPTPRPAFLRVKMVDEKAGSFSLVLVRPAP</sequence>
<comment type="caution">
    <text evidence="3">The sequence shown here is derived from an EMBL/GenBank/DDBJ whole genome shotgun (WGS) entry which is preliminary data.</text>
</comment>
<feature type="chain" id="PRO_5046193733" evidence="2">
    <location>
        <begin position="32"/>
        <end position="530"/>
    </location>
</feature>
<evidence type="ECO:0000313" key="4">
    <source>
        <dbReference type="Proteomes" id="UP001524642"/>
    </source>
</evidence>
<dbReference type="EMBL" id="JANJOU010000001">
    <property type="protein sequence ID" value="MCR0980460.1"/>
    <property type="molecule type" value="Genomic_DNA"/>
</dbReference>
<keyword evidence="2" id="KW-0732">Signal</keyword>
<reference evidence="3 4" key="1">
    <citation type="submission" date="2022-06" db="EMBL/GenBank/DDBJ databases">
        <title>Roseomonas CN29.</title>
        <authorList>
            <person name="Cheng Y."/>
            <person name="He X."/>
        </authorList>
    </citation>
    <scope>NUCLEOTIDE SEQUENCE [LARGE SCALE GENOMIC DNA]</scope>
    <source>
        <strain evidence="3 4">CN29</strain>
    </source>
</reference>